<reference evidence="1" key="1">
    <citation type="submission" date="2021-01" db="EMBL/GenBank/DDBJ databases">
        <title>Complete genome sequence of Clostridiales bacterium R-7.</title>
        <authorList>
            <person name="Mahoney-Kurpe S.C."/>
            <person name="Palevich N."/>
            <person name="Koike S."/>
            <person name="Moon C.D."/>
            <person name="Attwood G.T."/>
        </authorList>
    </citation>
    <scope>NUCLEOTIDE SEQUENCE</scope>
    <source>
        <strain evidence="1">R-7</strain>
    </source>
</reference>
<dbReference type="Proteomes" id="UP000682782">
    <property type="component" value="Chromosome"/>
</dbReference>
<dbReference type="EMBL" id="CP068393">
    <property type="protein sequence ID" value="QUC68038.1"/>
    <property type="molecule type" value="Genomic_DNA"/>
</dbReference>
<sequence>MDIKTQAAQKKIKEVKKPFLTGSITDENTFKSSLKFLGLLVMIVFVAFIACSSAAFGSDILRIGLNSAVIIVILMLMFNFGSNHGAEAVSHGEILWQRKEKGRPFSESEQRLCFHQMKGYVIGLLGSLLILIPAVILAFKTQIQTTDSGTLPGWMNAYLRRGDISSALMNYTNPEGMGAIDYIRAFVRICIIPFVNLVGHNNNAAMLTLERISPLILLLPAAAYGTGYISGKSVRTRIHTTISENEKKRIRRDNKRRKQNRTVRRREPEQLN</sequence>
<organism evidence="1 2">
    <name type="scientific">Aristaeella hokkaidonensis</name>
    <dbReference type="NCBI Taxonomy" id="3046382"/>
    <lineage>
        <taxon>Bacteria</taxon>
        <taxon>Bacillati</taxon>
        <taxon>Bacillota</taxon>
        <taxon>Clostridia</taxon>
        <taxon>Eubacteriales</taxon>
        <taxon>Aristaeellaceae</taxon>
        <taxon>Aristaeella</taxon>
    </lineage>
</organism>
<gene>
    <name evidence="1" type="ORF">JYE49_04895</name>
</gene>
<name>A0AC61MZZ3_9FIRM</name>
<evidence type="ECO:0000313" key="2">
    <source>
        <dbReference type="Proteomes" id="UP000682782"/>
    </source>
</evidence>
<proteinExistence type="predicted"/>
<accession>A0AC61MZZ3</accession>
<keyword evidence="2" id="KW-1185">Reference proteome</keyword>
<evidence type="ECO:0000313" key="1">
    <source>
        <dbReference type="EMBL" id="QUC68038.1"/>
    </source>
</evidence>
<protein>
    <submittedName>
        <fullName evidence="1">Uncharacterized protein</fullName>
    </submittedName>
</protein>